<proteinExistence type="predicted"/>
<gene>
    <name evidence="2" type="ORF">ACFP56_05375</name>
</gene>
<accession>A0ABW1V3Y2</accession>
<evidence type="ECO:0000313" key="2">
    <source>
        <dbReference type="EMBL" id="MFC6332045.1"/>
    </source>
</evidence>
<organism evidence="2 3">
    <name type="scientific">Paenibacillus septentrionalis</name>
    <dbReference type="NCBI Taxonomy" id="429342"/>
    <lineage>
        <taxon>Bacteria</taxon>
        <taxon>Bacillati</taxon>
        <taxon>Bacillota</taxon>
        <taxon>Bacilli</taxon>
        <taxon>Bacillales</taxon>
        <taxon>Paenibacillaceae</taxon>
        <taxon>Paenibacillus</taxon>
    </lineage>
</organism>
<keyword evidence="1" id="KW-0472">Membrane</keyword>
<dbReference type="EMBL" id="JBHSTE010000002">
    <property type="protein sequence ID" value="MFC6332045.1"/>
    <property type="molecule type" value="Genomic_DNA"/>
</dbReference>
<dbReference type="Proteomes" id="UP001596233">
    <property type="component" value="Unassembled WGS sequence"/>
</dbReference>
<dbReference type="RefSeq" id="WP_379231993.1">
    <property type="nucleotide sequence ID" value="NZ_JBHSTE010000002.1"/>
</dbReference>
<keyword evidence="1" id="KW-1133">Transmembrane helix</keyword>
<name>A0ABW1V3Y2_9BACL</name>
<evidence type="ECO:0000256" key="1">
    <source>
        <dbReference type="SAM" id="Phobius"/>
    </source>
</evidence>
<feature type="transmembrane region" description="Helical" evidence="1">
    <location>
        <begin position="77"/>
        <end position="96"/>
    </location>
</feature>
<feature type="transmembrane region" description="Helical" evidence="1">
    <location>
        <begin position="108"/>
        <end position="125"/>
    </location>
</feature>
<reference evidence="3" key="1">
    <citation type="journal article" date="2019" name="Int. J. Syst. Evol. Microbiol.">
        <title>The Global Catalogue of Microorganisms (GCM) 10K type strain sequencing project: providing services to taxonomists for standard genome sequencing and annotation.</title>
        <authorList>
            <consortium name="The Broad Institute Genomics Platform"/>
            <consortium name="The Broad Institute Genome Sequencing Center for Infectious Disease"/>
            <person name="Wu L."/>
            <person name="Ma J."/>
        </authorList>
    </citation>
    <scope>NUCLEOTIDE SEQUENCE [LARGE SCALE GENOMIC DNA]</scope>
    <source>
        <strain evidence="3">PCU 280</strain>
    </source>
</reference>
<evidence type="ECO:0000313" key="3">
    <source>
        <dbReference type="Proteomes" id="UP001596233"/>
    </source>
</evidence>
<sequence>MILVSAILFSILIFIVILFQAALALGAPWGEYAMGGKFPGKFPPQMRVACIFQIVILIFLGLIVLSKVELLLSSWSSFAKVAIWFVVAFSAVSTVLNTITKSVPERRIWAPVSVLLLLTSLITAVS</sequence>
<protein>
    <submittedName>
        <fullName evidence="2">Uncharacterized protein</fullName>
    </submittedName>
</protein>
<keyword evidence="1" id="KW-0812">Transmembrane</keyword>
<feature type="transmembrane region" description="Helical" evidence="1">
    <location>
        <begin position="46"/>
        <end position="65"/>
    </location>
</feature>
<comment type="caution">
    <text evidence="2">The sequence shown here is derived from an EMBL/GenBank/DDBJ whole genome shotgun (WGS) entry which is preliminary data.</text>
</comment>
<keyword evidence="3" id="KW-1185">Reference proteome</keyword>